<keyword evidence="2" id="KW-0812">Transmembrane</keyword>
<reference evidence="3" key="1">
    <citation type="submission" date="2020-05" db="EMBL/GenBank/DDBJ databases">
        <authorList>
            <person name="Chiriac C."/>
            <person name="Salcher M."/>
            <person name="Ghai R."/>
            <person name="Kavagutti S V."/>
        </authorList>
    </citation>
    <scope>NUCLEOTIDE SEQUENCE</scope>
</reference>
<dbReference type="EMBL" id="CAEZWB010000118">
    <property type="protein sequence ID" value="CAB4652272.1"/>
    <property type="molecule type" value="Genomic_DNA"/>
</dbReference>
<gene>
    <name evidence="3" type="ORF">UFOPK2166_00886</name>
</gene>
<accession>A0A6J6KRZ4</accession>
<evidence type="ECO:0000256" key="2">
    <source>
        <dbReference type="SAM" id="Phobius"/>
    </source>
</evidence>
<organism evidence="3">
    <name type="scientific">freshwater metagenome</name>
    <dbReference type="NCBI Taxonomy" id="449393"/>
    <lineage>
        <taxon>unclassified sequences</taxon>
        <taxon>metagenomes</taxon>
        <taxon>ecological metagenomes</taxon>
    </lineage>
</organism>
<keyword evidence="2" id="KW-0472">Membrane</keyword>
<sequence length="95" mass="10677">MAVQLCWLVGFGNLLIFGKNRAIAALFATTPFVLLASYMPFSYTWIPIRHFFMLFLALIVSYLVAAGFHRPQGKQKPSEYNEDALVFSSQPIEGS</sequence>
<dbReference type="AlphaFoldDB" id="A0A6J6KRZ4"/>
<keyword evidence="2" id="KW-1133">Transmembrane helix</keyword>
<feature type="region of interest" description="Disordered" evidence="1">
    <location>
        <begin position="71"/>
        <end position="95"/>
    </location>
</feature>
<protein>
    <submittedName>
        <fullName evidence="3">Unannotated protein</fullName>
    </submittedName>
</protein>
<evidence type="ECO:0000256" key="1">
    <source>
        <dbReference type="SAM" id="MobiDB-lite"/>
    </source>
</evidence>
<feature type="transmembrane region" description="Helical" evidence="2">
    <location>
        <begin position="48"/>
        <end position="68"/>
    </location>
</feature>
<evidence type="ECO:0000313" key="3">
    <source>
        <dbReference type="EMBL" id="CAB4652272.1"/>
    </source>
</evidence>
<proteinExistence type="predicted"/>
<name>A0A6J6KRZ4_9ZZZZ</name>